<dbReference type="PANTHER" id="PTHR14624:SF0">
    <property type="entry name" value="POLYPRENOL REDUCTASE"/>
    <property type="match status" value="1"/>
</dbReference>
<evidence type="ECO:0000256" key="3">
    <source>
        <dbReference type="ARBA" id="ARBA00022692"/>
    </source>
</evidence>
<evidence type="ECO:0000313" key="9">
    <source>
        <dbReference type="Proteomes" id="UP001161247"/>
    </source>
</evidence>
<keyword evidence="3 6" id="KW-0812">Transmembrane</keyword>
<keyword evidence="9" id="KW-1185">Reference proteome</keyword>
<organism evidence="8 9">
    <name type="scientific">Oldenlandia corymbosa var. corymbosa</name>
    <dbReference type="NCBI Taxonomy" id="529605"/>
    <lineage>
        <taxon>Eukaryota</taxon>
        <taxon>Viridiplantae</taxon>
        <taxon>Streptophyta</taxon>
        <taxon>Embryophyta</taxon>
        <taxon>Tracheophyta</taxon>
        <taxon>Spermatophyta</taxon>
        <taxon>Magnoliopsida</taxon>
        <taxon>eudicotyledons</taxon>
        <taxon>Gunneridae</taxon>
        <taxon>Pentapetalae</taxon>
        <taxon>asterids</taxon>
        <taxon>lamiids</taxon>
        <taxon>Gentianales</taxon>
        <taxon>Rubiaceae</taxon>
        <taxon>Rubioideae</taxon>
        <taxon>Spermacoceae</taxon>
        <taxon>Hedyotis-Oldenlandia complex</taxon>
        <taxon>Oldenlandia</taxon>
    </lineage>
</organism>
<dbReference type="GO" id="GO:0006488">
    <property type="term" value="P:dolichol-linked oligosaccharide biosynthetic process"/>
    <property type="evidence" value="ECO:0007669"/>
    <property type="project" value="InterPro"/>
</dbReference>
<dbReference type="Pfam" id="PF02544">
    <property type="entry name" value="Steroid_dh"/>
    <property type="match status" value="1"/>
</dbReference>
<comment type="subcellular location">
    <subcellularLocation>
        <location evidence="1">Endomembrane system</location>
        <topology evidence="1">Multi-pass membrane protein</topology>
    </subcellularLocation>
</comment>
<proteinExistence type="predicted"/>
<accession>A0AAV1D5T6</accession>
<dbReference type="InterPro" id="IPR001104">
    <property type="entry name" value="3-oxo-5_a-steroid_4-DH_C"/>
</dbReference>
<dbReference type="GO" id="GO:0016095">
    <property type="term" value="P:polyprenol catabolic process"/>
    <property type="evidence" value="ECO:0007669"/>
    <property type="project" value="TreeGrafter"/>
</dbReference>
<evidence type="ECO:0000256" key="4">
    <source>
        <dbReference type="ARBA" id="ARBA00022989"/>
    </source>
</evidence>
<comment type="pathway">
    <text evidence="2">Protein modification; protein glycosylation.</text>
</comment>
<dbReference type="GO" id="GO:0005783">
    <property type="term" value="C:endoplasmic reticulum"/>
    <property type="evidence" value="ECO:0007669"/>
    <property type="project" value="TreeGrafter"/>
</dbReference>
<name>A0AAV1D5T6_OLDCO</name>
<dbReference type="EMBL" id="OX459121">
    <property type="protein sequence ID" value="CAI9102826.1"/>
    <property type="molecule type" value="Genomic_DNA"/>
</dbReference>
<gene>
    <name evidence="8" type="ORF">OLC1_LOCUS12112</name>
</gene>
<keyword evidence="4 6" id="KW-1133">Transmembrane helix</keyword>
<evidence type="ECO:0000256" key="1">
    <source>
        <dbReference type="ARBA" id="ARBA00004127"/>
    </source>
</evidence>
<keyword evidence="5 6" id="KW-0472">Membrane</keyword>
<dbReference type="GO" id="GO:0003865">
    <property type="term" value="F:3-oxo-5-alpha-steroid 4-dehydrogenase activity"/>
    <property type="evidence" value="ECO:0007669"/>
    <property type="project" value="TreeGrafter"/>
</dbReference>
<feature type="transmembrane region" description="Helical" evidence="6">
    <location>
        <begin position="44"/>
        <end position="76"/>
    </location>
</feature>
<dbReference type="Proteomes" id="UP001161247">
    <property type="component" value="Chromosome 4"/>
</dbReference>
<evidence type="ECO:0000256" key="6">
    <source>
        <dbReference type="SAM" id="Phobius"/>
    </source>
</evidence>
<sequence>MDSSASMPCLSRFSAREIGSSDDYVIPYGDWFRYVSCPHYLAEIVIYAGILVASGCSDITVWLLFIFVANLVFAAADTQQWYLRKFDNYPRERYAIIPCRKSSSYYVADVIHQFSGYIGVVFPNIEVSKKWKSCLTTEPSISKKS</sequence>
<reference evidence="8" key="1">
    <citation type="submission" date="2023-03" db="EMBL/GenBank/DDBJ databases">
        <authorList>
            <person name="Julca I."/>
        </authorList>
    </citation>
    <scope>NUCLEOTIDE SEQUENCE</scope>
</reference>
<feature type="domain" description="3-oxo-5-alpha-steroid 4-dehydrogenase C-terminal" evidence="7">
    <location>
        <begin position="21"/>
        <end position="98"/>
    </location>
</feature>
<evidence type="ECO:0000256" key="5">
    <source>
        <dbReference type="ARBA" id="ARBA00023136"/>
    </source>
</evidence>
<protein>
    <submittedName>
        <fullName evidence="8">OLC1v1001171C1</fullName>
    </submittedName>
</protein>
<evidence type="ECO:0000256" key="2">
    <source>
        <dbReference type="ARBA" id="ARBA00004922"/>
    </source>
</evidence>
<evidence type="ECO:0000313" key="8">
    <source>
        <dbReference type="EMBL" id="CAI9102826.1"/>
    </source>
</evidence>
<dbReference type="InterPro" id="IPR039698">
    <property type="entry name" value="Dfg10/SRD5A3"/>
</dbReference>
<evidence type="ECO:0000259" key="7">
    <source>
        <dbReference type="Pfam" id="PF02544"/>
    </source>
</evidence>
<dbReference type="AlphaFoldDB" id="A0AAV1D5T6"/>
<dbReference type="PANTHER" id="PTHR14624">
    <property type="entry name" value="DFG10 PROTEIN"/>
    <property type="match status" value="1"/>
</dbReference>
<dbReference type="PROSITE" id="PS50244">
    <property type="entry name" value="S5A_REDUCTASE"/>
    <property type="match status" value="1"/>
</dbReference>